<dbReference type="Pfam" id="PF19662">
    <property type="entry name" value="DUF6165"/>
    <property type="match status" value="1"/>
</dbReference>
<dbReference type="Proteomes" id="UP000036890">
    <property type="component" value="Unassembled WGS sequence"/>
</dbReference>
<dbReference type="GeneID" id="86937168"/>
<feature type="coiled-coil region" evidence="1">
    <location>
        <begin position="73"/>
        <end position="100"/>
    </location>
</feature>
<keyword evidence="1" id="KW-0175">Coiled coil</keyword>
<proteinExistence type="predicted"/>
<gene>
    <name evidence="2" type="ORF">W7K_02440</name>
</gene>
<organism evidence="2 3">
    <name type="scientific">Stenotrophomonas geniculata N1</name>
    <dbReference type="NCBI Taxonomy" id="1167641"/>
    <lineage>
        <taxon>Bacteria</taxon>
        <taxon>Pseudomonadati</taxon>
        <taxon>Pseudomonadota</taxon>
        <taxon>Gammaproteobacteria</taxon>
        <taxon>Lysobacterales</taxon>
        <taxon>Lysobacteraceae</taxon>
        <taxon>Stenotrophomonas</taxon>
    </lineage>
</organism>
<comment type="caution">
    <text evidence="2">The sequence shown here is derived from an EMBL/GenBank/DDBJ whole genome shotgun (WGS) entry which is preliminary data.</text>
</comment>
<name>A0A0L8AEM1_9GAMM</name>
<dbReference type="AlphaFoldDB" id="A0A0L8AEM1"/>
<sequence length="145" mass="16104">MPAARYHGALFPGTNRVDAILTPVSIGELIDKITILQIKAERIDDAAKLANVRTELDGLLPLLQQQLQAQPALAALQQQLKAINERMWDIQDQLRDKEAAQVFDDAFIQLARGVYGTNGERVQVKNEINRVAGSALVEEKQYQGE</sequence>
<dbReference type="RefSeq" id="WP_049403467.1">
    <property type="nucleotide sequence ID" value="NZ_AJLO02000006.1"/>
</dbReference>
<evidence type="ECO:0000256" key="1">
    <source>
        <dbReference type="SAM" id="Coils"/>
    </source>
</evidence>
<protein>
    <submittedName>
        <fullName evidence="2">Uncharacterized protein</fullName>
    </submittedName>
</protein>
<reference evidence="2 3" key="1">
    <citation type="journal article" date="2012" name="J. Bacteriol.">
        <title>Genome sequence of a novel nicotine-degrading strain, Pseudomonas geniculata N1.</title>
        <authorList>
            <person name="Tang H."/>
            <person name="Yu H."/>
            <person name="Tai C."/>
            <person name="Huang K."/>
            <person name="Liu Y."/>
            <person name="Wang L."/>
            <person name="Yao Y."/>
            <person name="Wu G."/>
            <person name="Xu P."/>
        </authorList>
    </citation>
    <scope>NUCLEOTIDE SEQUENCE [LARGE SCALE GENOMIC DNA]</scope>
    <source>
        <strain evidence="2 3">N1</strain>
    </source>
</reference>
<evidence type="ECO:0000313" key="3">
    <source>
        <dbReference type="Proteomes" id="UP000036890"/>
    </source>
</evidence>
<evidence type="ECO:0000313" key="2">
    <source>
        <dbReference type="EMBL" id="KOF00854.1"/>
    </source>
</evidence>
<dbReference type="EMBL" id="AJLO02000006">
    <property type="protein sequence ID" value="KOF00854.1"/>
    <property type="molecule type" value="Genomic_DNA"/>
</dbReference>
<accession>A0A0L8AEM1</accession>
<dbReference type="InterPro" id="IPR046163">
    <property type="entry name" value="DUF6165"/>
</dbReference>